<dbReference type="InterPro" id="IPR051957">
    <property type="entry name" value="CRISP-LCCL_domain"/>
</dbReference>
<dbReference type="InterPro" id="IPR036609">
    <property type="entry name" value="LCCL_sf"/>
</dbReference>
<dbReference type="PROSITE" id="PS50820">
    <property type="entry name" value="LCCL"/>
    <property type="match status" value="1"/>
</dbReference>
<dbReference type="Gene3D" id="2.170.130.20">
    <property type="entry name" value="LCCL-like domain"/>
    <property type="match status" value="1"/>
</dbReference>
<feature type="transmembrane region" description="Helical" evidence="2">
    <location>
        <begin position="437"/>
        <end position="456"/>
    </location>
</feature>
<evidence type="ECO:0000256" key="2">
    <source>
        <dbReference type="SAM" id="Phobius"/>
    </source>
</evidence>
<name>A0A9P0VX47_9ASCO</name>
<feature type="transmembrane region" description="Helical" evidence="2">
    <location>
        <begin position="338"/>
        <end position="370"/>
    </location>
</feature>
<evidence type="ECO:0000259" key="3">
    <source>
        <dbReference type="PROSITE" id="PS50820"/>
    </source>
</evidence>
<feature type="transmembrane region" description="Helical" evidence="2">
    <location>
        <begin position="390"/>
        <end position="412"/>
    </location>
</feature>
<accession>A0A9P0VX47</accession>
<reference evidence="4" key="1">
    <citation type="submission" date="2022-03" db="EMBL/GenBank/DDBJ databases">
        <authorList>
            <person name="Legras J.-L."/>
            <person name="Devillers H."/>
            <person name="Grondin C."/>
        </authorList>
    </citation>
    <scope>NUCLEOTIDE SEQUENCE</scope>
    <source>
        <strain evidence="4">CLIB 1423</strain>
    </source>
</reference>
<dbReference type="PANTHER" id="PTHR31331:SF1">
    <property type="entry name" value="CYSTEINE RICH SECRETORY PROTEIN LCCL DOMAIN CONTAINING 2"/>
    <property type="match status" value="1"/>
</dbReference>
<keyword evidence="2" id="KW-1133">Transmembrane helix</keyword>
<dbReference type="Proteomes" id="UP000837801">
    <property type="component" value="Unassembled WGS sequence"/>
</dbReference>
<gene>
    <name evidence="4" type="ORF">CLIB1423_05S04984</name>
</gene>
<evidence type="ECO:0000313" key="5">
    <source>
        <dbReference type="Proteomes" id="UP000837801"/>
    </source>
</evidence>
<feature type="transmembrane region" description="Helical" evidence="2">
    <location>
        <begin position="132"/>
        <end position="156"/>
    </location>
</feature>
<evidence type="ECO:0000313" key="4">
    <source>
        <dbReference type="EMBL" id="CAH2352072.1"/>
    </source>
</evidence>
<protein>
    <recommendedName>
        <fullName evidence="3">LCCL domain-containing protein</fullName>
    </recommendedName>
</protein>
<comment type="caution">
    <text evidence="4">The sequence shown here is derived from an EMBL/GenBank/DDBJ whole genome shotgun (WGS) entry which is preliminary data.</text>
</comment>
<dbReference type="InterPro" id="IPR004043">
    <property type="entry name" value="LCCL"/>
</dbReference>
<organism evidence="4 5">
    <name type="scientific">[Candida] railenensis</name>
    <dbReference type="NCBI Taxonomy" id="45579"/>
    <lineage>
        <taxon>Eukaryota</taxon>
        <taxon>Fungi</taxon>
        <taxon>Dikarya</taxon>
        <taxon>Ascomycota</taxon>
        <taxon>Saccharomycotina</taxon>
        <taxon>Pichiomycetes</taxon>
        <taxon>Debaryomycetaceae</taxon>
        <taxon>Kurtzmaniella</taxon>
    </lineage>
</organism>
<sequence>MTMAHETEITSRNKYGIELEDLSPSPSSADMYVDESFREQSANSDTREGASLLSEPGSEGEQIEAGDGYPVQPQWMENIDNRKKFLFLPLLFILKIWEGPASPKDNPPRPIRYFPKLEAFPFRLKEIIPKKFQIVGLIIYLSLWSLICFNILIPYLTVPPSDLEDPDSVVIPISCLSQGSFWNGKNGECGFNGELCPSFQDKEVVFRCPALCDRGSFTFSFLPVGDQLIKYRGYYVGGGSLEKSQMSKDLDDPEGRSFISRPYRSDSFPCGAAIHSGTISPFFGGCTRIKYVGGQPSFPSTIGHYGVDVSIPFLSFFQSSFAFKELKSNYSQCYDPRLLILVINIFLGLPIVYLASGSVTFWTITTVGFWTIALATDPPRTVDASNMENFADLISLCLGRFLPTCFILYVLWHCSVSKTLSIPDGEVEGQNIRKPSVLYKLFLFYPLFWLGILNNVTFDRLPVDRLTISDLQTQPGALIAVGSIISLIFTCAVIQAYKIWLSGRFRKYLMIYALFVVGLVLVASLPGLTLRIHHYILAMLLIPGCATRGKTALMFQGILLGLFLSGASRWGLAAIAETAGSLRRDDPQGIIFPPAFEGFNPSSGMLNWQDLNTTLLSPIDESLYSKYNGYSLLVNDIERYVGSTTDKAMNLTDLLHSETLSTLINSSLKNGFKDKNGDIPIYLRIGRKVLGSMKYSDFSKAAILRWPSGDFELPLEGVT</sequence>
<feature type="compositionally biased region" description="Basic and acidic residues" evidence="1">
    <location>
        <begin position="1"/>
        <end position="17"/>
    </location>
</feature>
<feature type="region of interest" description="Disordered" evidence="1">
    <location>
        <begin position="1"/>
        <end position="67"/>
    </location>
</feature>
<feature type="transmembrane region" description="Helical" evidence="2">
    <location>
        <begin position="476"/>
        <end position="497"/>
    </location>
</feature>
<dbReference type="Pfam" id="PF03815">
    <property type="entry name" value="LCCL"/>
    <property type="match status" value="1"/>
</dbReference>
<keyword evidence="2" id="KW-0472">Membrane</keyword>
<keyword evidence="2" id="KW-0812">Transmembrane</keyword>
<evidence type="ECO:0000256" key="1">
    <source>
        <dbReference type="SAM" id="MobiDB-lite"/>
    </source>
</evidence>
<feature type="transmembrane region" description="Helical" evidence="2">
    <location>
        <begin position="509"/>
        <end position="533"/>
    </location>
</feature>
<proteinExistence type="predicted"/>
<dbReference type="OrthoDB" id="441660at2759"/>
<feature type="domain" description="LCCL" evidence="3">
    <location>
        <begin position="263"/>
        <end position="301"/>
    </location>
</feature>
<keyword evidence="5" id="KW-1185">Reference proteome</keyword>
<feature type="transmembrane region" description="Helical" evidence="2">
    <location>
        <begin position="309"/>
        <end position="326"/>
    </location>
</feature>
<dbReference type="SUPFAM" id="SSF69848">
    <property type="entry name" value="LCCL domain"/>
    <property type="match status" value="1"/>
</dbReference>
<dbReference type="EMBL" id="CAKXYY010000005">
    <property type="protein sequence ID" value="CAH2352072.1"/>
    <property type="molecule type" value="Genomic_DNA"/>
</dbReference>
<dbReference type="AlphaFoldDB" id="A0A9P0VX47"/>
<dbReference type="PANTHER" id="PTHR31331">
    <property type="entry name" value="LCCL DOMAIN PROTEIN (AFU_ORTHOLOGUE AFUA_5G08630)"/>
    <property type="match status" value="1"/>
</dbReference>